<dbReference type="Proteomes" id="UP001457282">
    <property type="component" value="Unassembled WGS sequence"/>
</dbReference>
<keyword evidence="3" id="KW-1185">Reference proteome</keyword>
<evidence type="ECO:0000256" key="1">
    <source>
        <dbReference type="SAM" id="Phobius"/>
    </source>
</evidence>
<evidence type="ECO:0000313" key="3">
    <source>
        <dbReference type="Proteomes" id="UP001457282"/>
    </source>
</evidence>
<organism evidence="2 3">
    <name type="scientific">Rubus argutus</name>
    <name type="common">Southern blackberry</name>
    <dbReference type="NCBI Taxonomy" id="59490"/>
    <lineage>
        <taxon>Eukaryota</taxon>
        <taxon>Viridiplantae</taxon>
        <taxon>Streptophyta</taxon>
        <taxon>Embryophyta</taxon>
        <taxon>Tracheophyta</taxon>
        <taxon>Spermatophyta</taxon>
        <taxon>Magnoliopsida</taxon>
        <taxon>eudicotyledons</taxon>
        <taxon>Gunneridae</taxon>
        <taxon>Pentapetalae</taxon>
        <taxon>rosids</taxon>
        <taxon>fabids</taxon>
        <taxon>Rosales</taxon>
        <taxon>Rosaceae</taxon>
        <taxon>Rosoideae</taxon>
        <taxon>Rosoideae incertae sedis</taxon>
        <taxon>Rubus</taxon>
    </lineage>
</organism>
<evidence type="ECO:0000313" key="2">
    <source>
        <dbReference type="EMBL" id="KAK9911588.1"/>
    </source>
</evidence>
<dbReference type="AlphaFoldDB" id="A0AAW1VXI3"/>
<keyword evidence="1" id="KW-1133">Transmembrane helix</keyword>
<feature type="transmembrane region" description="Helical" evidence="1">
    <location>
        <begin position="16"/>
        <end position="36"/>
    </location>
</feature>
<accession>A0AAW1VXI3</accession>
<keyword evidence="1" id="KW-0812">Transmembrane</keyword>
<name>A0AAW1VXI3_RUBAR</name>
<sequence>MNRGCHGDDEAAGLNLFAYAFFLFFSSGTSFVLGWISEIGRADGKGLGLLIGLCWLQFGWWNEVATGGDLVEVSLESLIAGLKATG</sequence>
<protein>
    <submittedName>
        <fullName evidence="2">Uncharacterized protein</fullName>
    </submittedName>
</protein>
<reference evidence="2 3" key="1">
    <citation type="journal article" date="2023" name="G3 (Bethesda)">
        <title>A chromosome-length genome assembly and annotation of blackberry (Rubus argutus, cv. 'Hillquist').</title>
        <authorList>
            <person name="Bruna T."/>
            <person name="Aryal R."/>
            <person name="Dudchenko O."/>
            <person name="Sargent D.J."/>
            <person name="Mead D."/>
            <person name="Buti M."/>
            <person name="Cavallini A."/>
            <person name="Hytonen T."/>
            <person name="Andres J."/>
            <person name="Pham M."/>
            <person name="Weisz D."/>
            <person name="Mascagni F."/>
            <person name="Usai G."/>
            <person name="Natali L."/>
            <person name="Bassil N."/>
            <person name="Fernandez G.E."/>
            <person name="Lomsadze A."/>
            <person name="Armour M."/>
            <person name="Olukolu B."/>
            <person name="Poorten T."/>
            <person name="Britton C."/>
            <person name="Davik J."/>
            <person name="Ashrafi H."/>
            <person name="Aiden E.L."/>
            <person name="Borodovsky M."/>
            <person name="Worthington M."/>
        </authorList>
    </citation>
    <scope>NUCLEOTIDE SEQUENCE [LARGE SCALE GENOMIC DNA]</scope>
    <source>
        <strain evidence="2">PI 553951</strain>
    </source>
</reference>
<gene>
    <name evidence="2" type="ORF">M0R45_035484</name>
</gene>
<dbReference type="EMBL" id="JBEDUW010000007">
    <property type="protein sequence ID" value="KAK9911588.1"/>
    <property type="molecule type" value="Genomic_DNA"/>
</dbReference>
<proteinExistence type="predicted"/>
<comment type="caution">
    <text evidence="2">The sequence shown here is derived from an EMBL/GenBank/DDBJ whole genome shotgun (WGS) entry which is preliminary data.</text>
</comment>
<keyword evidence="1" id="KW-0472">Membrane</keyword>